<feature type="region of interest" description="Disordered" evidence="1">
    <location>
        <begin position="1"/>
        <end position="76"/>
    </location>
</feature>
<dbReference type="EMBL" id="NBSK02000005">
    <property type="protein sequence ID" value="KAJ0203200.1"/>
    <property type="molecule type" value="Genomic_DNA"/>
</dbReference>
<gene>
    <name evidence="2" type="ORF">LSAT_V11C500254950</name>
</gene>
<feature type="compositionally biased region" description="Polar residues" evidence="1">
    <location>
        <begin position="22"/>
        <end position="33"/>
    </location>
</feature>
<organism evidence="2 3">
    <name type="scientific">Lactuca sativa</name>
    <name type="common">Garden lettuce</name>
    <dbReference type="NCBI Taxonomy" id="4236"/>
    <lineage>
        <taxon>Eukaryota</taxon>
        <taxon>Viridiplantae</taxon>
        <taxon>Streptophyta</taxon>
        <taxon>Embryophyta</taxon>
        <taxon>Tracheophyta</taxon>
        <taxon>Spermatophyta</taxon>
        <taxon>Magnoliopsida</taxon>
        <taxon>eudicotyledons</taxon>
        <taxon>Gunneridae</taxon>
        <taxon>Pentapetalae</taxon>
        <taxon>asterids</taxon>
        <taxon>campanulids</taxon>
        <taxon>Asterales</taxon>
        <taxon>Asteraceae</taxon>
        <taxon>Cichorioideae</taxon>
        <taxon>Cichorieae</taxon>
        <taxon>Lactucinae</taxon>
        <taxon>Lactuca</taxon>
    </lineage>
</organism>
<keyword evidence="3" id="KW-1185">Reference proteome</keyword>
<protein>
    <submittedName>
        <fullName evidence="2">Uncharacterized protein</fullName>
    </submittedName>
</protein>
<accession>A0A9R1X721</accession>
<dbReference type="Proteomes" id="UP000235145">
    <property type="component" value="Unassembled WGS sequence"/>
</dbReference>
<name>A0A9R1X721_LACSA</name>
<comment type="caution">
    <text evidence="2">The sequence shown here is derived from an EMBL/GenBank/DDBJ whole genome shotgun (WGS) entry which is preliminary data.</text>
</comment>
<sequence>MHNLFSHHQKMDTEREEIATPLNASSTSRTSVISLRDPMEELPNSQEVKIDDDDDVEKVSSSDSISTMHVEESEKEDDTWKDVDYNIIDLNIMHEKTLEASILDLEELANRIKWLRDILDNNKSGSGSWMFADNIHQPK</sequence>
<evidence type="ECO:0000313" key="2">
    <source>
        <dbReference type="EMBL" id="KAJ0203200.1"/>
    </source>
</evidence>
<evidence type="ECO:0000313" key="3">
    <source>
        <dbReference type="Proteomes" id="UP000235145"/>
    </source>
</evidence>
<reference evidence="2 3" key="1">
    <citation type="journal article" date="2017" name="Nat. Commun.">
        <title>Genome assembly with in vitro proximity ligation data and whole-genome triplication in lettuce.</title>
        <authorList>
            <person name="Reyes-Chin-Wo S."/>
            <person name="Wang Z."/>
            <person name="Yang X."/>
            <person name="Kozik A."/>
            <person name="Arikit S."/>
            <person name="Song C."/>
            <person name="Xia L."/>
            <person name="Froenicke L."/>
            <person name="Lavelle D.O."/>
            <person name="Truco M.J."/>
            <person name="Xia R."/>
            <person name="Zhu S."/>
            <person name="Xu C."/>
            <person name="Xu H."/>
            <person name="Xu X."/>
            <person name="Cox K."/>
            <person name="Korf I."/>
            <person name="Meyers B.C."/>
            <person name="Michelmore R.W."/>
        </authorList>
    </citation>
    <scope>NUCLEOTIDE SEQUENCE [LARGE SCALE GENOMIC DNA]</scope>
    <source>
        <strain evidence="3">cv. Salinas</strain>
        <tissue evidence="2">Seedlings</tissue>
    </source>
</reference>
<evidence type="ECO:0000256" key="1">
    <source>
        <dbReference type="SAM" id="MobiDB-lite"/>
    </source>
</evidence>
<proteinExistence type="predicted"/>
<dbReference type="AlphaFoldDB" id="A0A9R1X721"/>
<feature type="compositionally biased region" description="Basic and acidic residues" evidence="1">
    <location>
        <begin position="9"/>
        <end position="18"/>
    </location>
</feature>